<dbReference type="PROSITE" id="PS50106">
    <property type="entry name" value="PDZ"/>
    <property type="match status" value="1"/>
</dbReference>
<evidence type="ECO:0000313" key="8">
    <source>
        <dbReference type="Proteomes" id="UP000036938"/>
    </source>
</evidence>
<dbReference type="SUPFAM" id="SSF50494">
    <property type="entry name" value="Trypsin-like serine proteases"/>
    <property type="match status" value="1"/>
</dbReference>
<keyword evidence="3" id="KW-0378">Hydrolase</keyword>
<dbReference type="GO" id="GO:0006508">
    <property type="term" value="P:proteolysis"/>
    <property type="evidence" value="ECO:0007669"/>
    <property type="project" value="UniProtKB-KW"/>
</dbReference>
<keyword evidence="5" id="KW-0732">Signal</keyword>
<evidence type="ECO:0000256" key="3">
    <source>
        <dbReference type="ARBA" id="ARBA00022801"/>
    </source>
</evidence>
<name>A0A0L1JS32_9RHOB</name>
<dbReference type="EMBL" id="AQQZ01000002">
    <property type="protein sequence ID" value="KNG94604.1"/>
    <property type="molecule type" value="Genomic_DNA"/>
</dbReference>
<evidence type="ECO:0000313" key="7">
    <source>
        <dbReference type="EMBL" id="KNG94604.1"/>
    </source>
</evidence>
<evidence type="ECO:0000256" key="5">
    <source>
        <dbReference type="SAM" id="SignalP"/>
    </source>
</evidence>
<accession>A0A0L1JS32</accession>
<evidence type="ECO:0000259" key="6">
    <source>
        <dbReference type="PROSITE" id="PS50106"/>
    </source>
</evidence>
<dbReference type="GO" id="GO:0004252">
    <property type="term" value="F:serine-type endopeptidase activity"/>
    <property type="evidence" value="ECO:0007669"/>
    <property type="project" value="InterPro"/>
</dbReference>
<dbReference type="AlphaFoldDB" id="A0A0L1JS32"/>
<dbReference type="Gene3D" id="2.40.10.10">
    <property type="entry name" value="Trypsin-like serine proteases"/>
    <property type="match status" value="2"/>
</dbReference>
<protein>
    <recommendedName>
        <fullName evidence="6">PDZ domain-containing protein</fullName>
    </recommendedName>
</protein>
<feature type="signal peptide" evidence="5">
    <location>
        <begin position="1"/>
        <end position="30"/>
    </location>
</feature>
<dbReference type="InterPro" id="IPR001940">
    <property type="entry name" value="Peptidase_S1C"/>
</dbReference>
<evidence type="ECO:0000256" key="1">
    <source>
        <dbReference type="ARBA" id="ARBA00010541"/>
    </source>
</evidence>
<comment type="caution">
    <text evidence="7">The sequence shown here is derived from an EMBL/GenBank/DDBJ whole genome shotgun (WGS) entry which is preliminary data.</text>
</comment>
<dbReference type="RefSeq" id="WP_082176145.1">
    <property type="nucleotide sequence ID" value="NZ_AQQZ01000002.1"/>
</dbReference>
<organism evidence="7 8">
    <name type="scientific">Pseudaestuariivita atlantica</name>
    <dbReference type="NCBI Taxonomy" id="1317121"/>
    <lineage>
        <taxon>Bacteria</taxon>
        <taxon>Pseudomonadati</taxon>
        <taxon>Pseudomonadota</taxon>
        <taxon>Alphaproteobacteria</taxon>
        <taxon>Rhodobacterales</taxon>
        <taxon>Paracoccaceae</taxon>
        <taxon>Pseudaestuariivita</taxon>
    </lineage>
</organism>
<dbReference type="SUPFAM" id="SSF50156">
    <property type="entry name" value="PDZ domain-like"/>
    <property type="match status" value="1"/>
</dbReference>
<dbReference type="Gene3D" id="2.30.42.10">
    <property type="match status" value="1"/>
</dbReference>
<keyword evidence="8" id="KW-1185">Reference proteome</keyword>
<reference evidence="7 8" key="1">
    <citation type="journal article" date="2015" name="Int. J. Syst. Evol. Microbiol.">
        <title>Aestuariivita atlantica sp. nov., isolated from deep sea sediment of the Atlantic Ocean.</title>
        <authorList>
            <person name="Li G."/>
            <person name="Lai Q."/>
            <person name="Du Y."/>
            <person name="Liu X."/>
            <person name="Sun F."/>
            <person name="Shao Z."/>
        </authorList>
    </citation>
    <scope>NUCLEOTIDE SEQUENCE [LARGE SCALE GENOMIC DNA]</scope>
    <source>
        <strain evidence="7 8">22II-S11-z3</strain>
    </source>
</reference>
<feature type="chain" id="PRO_5005554212" description="PDZ domain-containing protein" evidence="5">
    <location>
        <begin position="31"/>
        <end position="374"/>
    </location>
</feature>
<dbReference type="Proteomes" id="UP000036938">
    <property type="component" value="Unassembled WGS sequence"/>
</dbReference>
<dbReference type="PANTHER" id="PTHR22939">
    <property type="entry name" value="SERINE PROTEASE FAMILY S1C HTRA-RELATED"/>
    <property type="match status" value="1"/>
</dbReference>
<sequence length="374" mass="38104">MTISRKKSSLLAASMAAVLLGTSGLSPAYAQSDPTPDIVKPMNVAAVAARVAPAIVTVETRSADDGAEFPLFDQRALFEEFAKQFGMKMPKHFRSPFLAGSRAATGFVVSDDGYIATNATAIDGATSIRVTLENGLMFDATVVGIDDMTDIAVLKIDADNLASLEFAKPQDMELGEPIVVVGTNAPTGTAVSTGVLATIGDDTGGALFDLVQTDATVGIGTTGGVMVDGDGKVVGVNAMHVSSGSEAGGTNVALSAKVAANVIANLIDDGRVDRGFLGVSIAPVGDDVAIALGMETTLGAFVTDVAAGTPADAAGLRKGDIVISVDGQDVKAPRDLTRLVASKQPGAKVVIQILRAAQPRTLEVVLGNRADHKA</sequence>
<dbReference type="InterPro" id="IPR043504">
    <property type="entry name" value="Peptidase_S1_PA_chymotrypsin"/>
</dbReference>
<dbReference type="STRING" id="1317121.ATO11_04155"/>
<dbReference type="PRINTS" id="PR00834">
    <property type="entry name" value="PROTEASES2C"/>
</dbReference>
<dbReference type="SMART" id="SM00228">
    <property type="entry name" value="PDZ"/>
    <property type="match status" value="1"/>
</dbReference>
<dbReference type="InterPro" id="IPR001478">
    <property type="entry name" value="PDZ"/>
</dbReference>
<keyword evidence="4" id="KW-0720">Serine protease</keyword>
<keyword evidence="2" id="KW-0645">Protease</keyword>
<dbReference type="OrthoDB" id="9758917at2"/>
<dbReference type="PANTHER" id="PTHR22939:SF129">
    <property type="entry name" value="SERINE PROTEASE HTRA2, MITOCHONDRIAL"/>
    <property type="match status" value="1"/>
</dbReference>
<gene>
    <name evidence="7" type="ORF">ATO11_04155</name>
</gene>
<feature type="domain" description="PDZ" evidence="6">
    <location>
        <begin position="266"/>
        <end position="357"/>
    </location>
</feature>
<dbReference type="InterPro" id="IPR009003">
    <property type="entry name" value="Peptidase_S1_PA"/>
</dbReference>
<evidence type="ECO:0000256" key="2">
    <source>
        <dbReference type="ARBA" id="ARBA00022670"/>
    </source>
</evidence>
<evidence type="ECO:0000256" key="4">
    <source>
        <dbReference type="ARBA" id="ARBA00022825"/>
    </source>
</evidence>
<proteinExistence type="inferred from homology"/>
<comment type="similarity">
    <text evidence="1">Belongs to the peptidase S1C family.</text>
</comment>
<dbReference type="InterPro" id="IPR036034">
    <property type="entry name" value="PDZ_sf"/>
</dbReference>
<dbReference type="Pfam" id="PF13365">
    <property type="entry name" value="Trypsin_2"/>
    <property type="match status" value="1"/>
</dbReference>
<dbReference type="Pfam" id="PF13180">
    <property type="entry name" value="PDZ_2"/>
    <property type="match status" value="1"/>
</dbReference>